<gene>
    <name evidence="2" type="ORF">QQF64_018535</name>
</gene>
<feature type="region of interest" description="Disordered" evidence="1">
    <location>
        <begin position="154"/>
        <end position="208"/>
    </location>
</feature>
<comment type="caution">
    <text evidence="2">The sequence shown here is derived from an EMBL/GenBank/DDBJ whole genome shotgun (WGS) entry which is preliminary data.</text>
</comment>
<evidence type="ECO:0008006" key="4">
    <source>
        <dbReference type="Google" id="ProtNLM"/>
    </source>
</evidence>
<sequence length="208" mass="23309">MGFIEEKCEEAFRDKHEYTEEQTVLMGLDDCPLCYCGYHHLSQHLRVLHKVINKEERQLLLALSSGRVNIRKGACPVSACGKVCSRLDHHLKSHTELTKEAQREAMKATNTALHNMTRRYHLLQRRSQATLSVQVACVTSTLLSVLGSTEEKKLTAEAEHPTIFRSVPARKATKRHSAHPPQQSVNLQQPTSQRSAGDNGVQFGGRSS</sequence>
<name>A0ABR3LGB3_9TELE</name>
<feature type="compositionally biased region" description="Polar residues" evidence="1">
    <location>
        <begin position="180"/>
        <end position="196"/>
    </location>
</feature>
<accession>A0ABR3LGB3</accession>
<keyword evidence="3" id="KW-1185">Reference proteome</keyword>
<protein>
    <recommendedName>
        <fullName evidence="4">C2H2-type domain-containing protein</fullName>
    </recommendedName>
</protein>
<reference evidence="2 3" key="1">
    <citation type="submission" date="2023-09" db="EMBL/GenBank/DDBJ databases">
        <authorList>
            <person name="Wang M."/>
        </authorList>
    </citation>
    <scope>NUCLEOTIDE SEQUENCE [LARGE SCALE GENOMIC DNA]</scope>
    <source>
        <strain evidence="2">GT-2023</strain>
        <tissue evidence="2">Liver</tissue>
    </source>
</reference>
<dbReference type="EMBL" id="JAYMGO010000022">
    <property type="protein sequence ID" value="KAL1250739.1"/>
    <property type="molecule type" value="Genomic_DNA"/>
</dbReference>
<evidence type="ECO:0000256" key="1">
    <source>
        <dbReference type="SAM" id="MobiDB-lite"/>
    </source>
</evidence>
<evidence type="ECO:0000313" key="3">
    <source>
        <dbReference type="Proteomes" id="UP001558613"/>
    </source>
</evidence>
<proteinExistence type="predicted"/>
<dbReference type="Proteomes" id="UP001558613">
    <property type="component" value="Unassembled WGS sequence"/>
</dbReference>
<evidence type="ECO:0000313" key="2">
    <source>
        <dbReference type="EMBL" id="KAL1250739.1"/>
    </source>
</evidence>
<organism evidence="2 3">
    <name type="scientific">Cirrhinus molitorella</name>
    <name type="common">mud carp</name>
    <dbReference type="NCBI Taxonomy" id="172907"/>
    <lineage>
        <taxon>Eukaryota</taxon>
        <taxon>Metazoa</taxon>
        <taxon>Chordata</taxon>
        <taxon>Craniata</taxon>
        <taxon>Vertebrata</taxon>
        <taxon>Euteleostomi</taxon>
        <taxon>Actinopterygii</taxon>
        <taxon>Neopterygii</taxon>
        <taxon>Teleostei</taxon>
        <taxon>Ostariophysi</taxon>
        <taxon>Cypriniformes</taxon>
        <taxon>Cyprinidae</taxon>
        <taxon>Labeoninae</taxon>
        <taxon>Labeonini</taxon>
        <taxon>Cirrhinus</taxon>
    </lineage>
</organism>